<protein>
    <recommendedName>
        <fullName evidence="3">FAS1 domain-containing protein</fullName>
    </recommendedName>
</protein>
<dbReference type="PANTHER" id="PTHR28156:SF1">
    <property type="entry name" value="FAS1 DOMAIN-CONTAINING PROTEIN YDR262W"/>
    <property type="match status" value="1"/>
</dbReference>
<dbReference type="InterPro" id="IPR000782">
    <property type="entry name" value="FAS1_domain"/>
</dbReference>
<organism evidence="4 5">
    <name type="scientific">Magnusiomyces paraingens</name>
    <dbReference type="NCBI Taxonomy" id="2606893"/>
    <lineage>
        <taxon>Eukaryota</taxon>
        <taxon>Fungi</taxon>
        <taxon>Dikarya</taxon>
        <taxon>Ascomycota</taxon>
        <taxon>Saccharomycotina</taxon>
        <taxon>Dipodascomycetes</taxon>
        <taxon>Dipodascales</taxon>
        <taxon>Dipodascaceae</taxon>
        <taxon>Magnusiomyces</taxon>
    </lineage>
</organism>
<dbReference type="OrthoDB" id="5551751at2759"/>
<feature type="chain" id="PRO_5022791036" description="FAS1 domain-containing protein" evidence="2">
    <location>
        <begin position="21"/>
        <end position="320"/>
    </location>
</feature>
<keyword evidence="1 2" id="KW-0732">Signal</keyword>
<dbReference type="PROSITE" id="PS50213">
    <property type="entry name" value="FAS1"/>
    <property type="match status" value="1"/>
</dbReference>
<evidence type="ECO:0000313" key="5">
    <source>
        <dbReference type="Proteomes" id="UP000398389"/>
    </source>
</evidence>
<evidence type="ECO:0000256" key="1">
    <source>
        <dbReference type="ARBA" id="ARBA00022729"/>
    </source>
</evidence>
<sequence length="320" mass="35838">MKISTNILLVSAVLLVSVEARERLVAPGSFNFESKDAILDIHLSDKLHAKRDYHHSKSFSKCGFWSGVVSLANKISSVANDAASRVYEEVEVIWIDGKEKLDSVFSALTEVIDESTSPKFKTEVIANPSHKDQSVFKNQDQENFYMGELPQSGPTLLQTGINTIPEISFFAKYLRNNKIYDTRFSNSEKFTTIFAPTNEALMTLEKKPWEFPRKISKHHKNSMSEKSEKKLESIMNKNIKTFVNHHLITSLDSAYTSTFGPVDICGGSTVIISPSANNSPDQLYVHVVDTRGKTYSAKIVGEYSVHNGHIYVIDAPLSRP</sequence>
<accession>A0A5E8BKL1</accession>
<dbReference type="Pfam" id="PF02469">
    <property type="entry name" value="Fasciclin"/>
    <property type="match status" value="1"/>
</dbReference>
<name>A0A5E8BKL1_9ASCO</name>
<dbReference type="SUPFAM" id="SSF82153">
    <property type="entry name" value="FAS1 domain"/>
    <property type="match status" value="1"/>
</dbReference>
<dbReference type="GeneID" id="43581432"/>
<dbReference type="Proteomes" id="UP000398389">
    <property type="component" value="Unassembled WGS sequence"/>
</dbReference>
<gene>
    <name evidence="4" type="ORF">SAPINGB_P002614</name>
</gene>
<dbReference type="EMBL" id="CABVLU010000002">
    <property type="protein sequence ID" value="VVT50127.1"/>
    <property type="molecule type" value="Genomic_DNA"/>
</dbReference>
<evidence type="ECO:0000256" key="2">
    <source>
        <dbReference type="SAM" id="SignalP"/>
    </source>
</evidence>
<dbReference type="AlphaFoldDB" id="A0A5E8BKL1"/>
<keyword evidence="5" id="KW-1185">Reference proteome</keyword>
<dbReference type="InterPro" id="IPR040200">
    <property type="entry name" value="Mug57-like"/>
</dbReference>
<evidence type="ECO:0000259" key="3">
    <source>
        <dbReference type="PROSITE" id="PS50213"/>
    </source>
</evidence>
<feature type="domain" description="FAS1" evidence="3">
    <location>
        <begin position="154"/>
        <end position="317"/>
    </location>
</feature>
<evidence type="ECO:0000313" key="4">
    <source>
        <dbReference type="EMBL" id="VVT50127.1"/>
    </source>
</evidence>
<feature type="signal peptide" evidence="2">
    <location>
        <begin position="1"/>
        <end position="20"/>
    </location>
</feature>
<proteinExistence type="predicted"/>
<reference evidence="4 5" key="1">
    <citation type="submission" date="2019-09" db="EMBL/GenBank/DDBJ databases">
        <authorList>
            <person name="Brejova B."/>
        </authorList>
    </citation>
    <scope>NUCLEOTIDE SEQUENCE [LARGE SCALE GENOMIC DNA]</scope>
</reference>
<dbReference type="RefSeq" id="XP_031853223.1">
    <property type="nucleotide sequence ID" value="XM_031997332.1"/>
</dbReference>
<dbReference type="Gene3D" id="2.30.180.10">
    <property type="entry name" value="FAS1 domain"/>
    <property type="match status" value="1"/>
</dbReference>
<dbReference type="PANTHER" id="PTHR28156">
    <property type="entry name" value="FAS1 DOMAIN-CONTAINING PROTEIN YDR262W"/>
    <property type="match status" value="1"/>
</dbReference>
<dbReference type="InterPro" id="IPR036378">
    <property type="entry name" value="FAS1_dom_sf"/>
</dbReference>